<dbReference type="EMBL" id="MVGT01000169">
    <property type="protein sequence ID" value="OVA19843.1"/>
    <property type="molecule type" value="Genomic_DNA"/>
</dbReference>
<dbReference type="PANTHER" id="PTHR37714">
    <property type="entry name" value="PROTEIN, PUTATIVE-RELATED"/>
    <property type="match status" value="1"/>
</dbReference>
<evidence type="ECO:0000313" key="3">
    <source>
        <dbReference type="Proteomes" id="UP000195402"/>
    </source>
</evidence>
<dbReference type="AlphaFoldDB" id="A0A200RAY3"/>
<evidence type="ECO:0000256" key="1">
    <source>
        <dbReference type="SAM" id="Phobius"/>
    </source>
</evidence>
<dbReference type="OrthoDB" id="1723061at2759"/>
<name>A0A200RAY3_MACCD</name>
<protein>
    <submittedName>
        <fullName evidence="2">Uncharacterized protein</fullName>
    </submittedName>
</protein>
<feature type="transmembrane region" description="Helical" evidence="1">
    <location>
        <begin position="6"/>
        <end position="28"/>
    </location>
</feature>
<keyword evidence="1" id="KW-0812">Transmembrane</keyword>
<accession>A0A200RAY3</accession>
<dbReference type="FunCoup" id="A0A200RAY3">
    <property type="interactions" value="36"/>
</dbReference>
<evidence type="ECO:0000313" key="2">
    <source>
        <dbReference type="EMBL" id="OVA19843.1"/>
    </source>
</evidence>
<dbReference type="PANTHER" id="PTHR37714:SF1">
    <property type="entry name" value="PROTEIN, PUTATIVE-RELATED"/>
    <property type="match status" value="1"/>
</dbReference>
<organism evidence="2 3">
    <name type="scientific">Macleaya cordata</name>
    <name type="common">Five-seeded plume-poppy</name>
    <name type="synonym">Bocconia cordata</name>
    <dbReference type="NCBI Taxonomy" id="56857"/>
    <lineage>
        <taxon>Eukaryota</taxon>
        <taxon>Viridiplantae</taxon>
        <taxon>Streptophyta</taxon>
        <taxon>Embryophyta</taxon>
        <taxon>Tracheophyta</taxon>
        <taxon>Spermatophyta</taxon>
        <taxon>Magnoliopsida</taxon>
        <taxon>Ranunculales</taxon>
        <taxon>Papaveraceae</taxon>
        <taxon>Papaveroideae</taxon>
        <taxon>Macleaya</taxon>
    </lineage>
</organism>
<sequence>MAISDVVVGNITSLYLGVIATMKAFGLITGRTYSGVFVLLVSSTVVLLILVASLSWDVSRKAATYAFLSSSSSRDHHHSAGCGGPGCGGPLPPHQEGHKSSCRGGICWHGAVAVRSTVSQVRFSLPSAVAAAAARDHYYPATASSSSLN</sequence>
<keyword evidence="1" id="KW-0472">Membrane</keyword>
<reference evidence="2 3" key="1">
    <citation type="journal article" date="2017" name="Mol. Plant">
        <title>The Genome of Medicinal Plant Macleaya cordata Provides New Insights into Benzylisoquinoline Alkaloids Metabolism.</title>
        <authorList>
            <person name="Liu X."/>
            <person name="Liu Y."/>
            <person name="Huang P."/>
            <person name="Ma Y."/>
            <person name="Qing Z."/>
            <person name="Tang Q."/>
            <person name="Cao H."/>
            <person name="Cheng P."/>
            <person name="Zheng Y."/>
            <person name="Yuan Z."/>
            <person name="Zhou Y."/>
            <person name="Liu J."/>
            <person name="Tang Z."/>
            <person name="Zhuo Y."/>
            <person name="Zhang Y."/>
            <person name="Yu L."/>
            <person name="Huang J."/>
            <person name="Yang P."/>
            <person name="Peng Q."/>
            <person name="Zhang J."/>
            <person name="Jiang W."/>
            <person name="Zhang Z."/>
            <person name="Lin K."/>
            <person name="Ro D.K."/>
            <person name="Chen X."/>
            <person name="Xiong X."/>
            <person name="Shang Y."/>
            <person name="Huang S."/>
            <person name="Zeng J."/>
        </authorList>
    </citation>
    <scope>NUCLEOTIDE SEQUENCE [LARGE SCALE GENOMIC DNA]</scope>
    <source>
        <strain evidence="3">cv. BLH2017</strain>
        <tissue evidence="2">Root</tissue>
    </source>
</reference>
<proteinExistence type="predicted"/>
<keyword evidence="1" id="KW-1133">Transmembrane helix</keyword>
<dbReference type="OMA" id="YVAVIAC"/>
<keyword evidence="3" id="KW-1185">Reference proteome</keyword>
<gene>
    <name evidence="2" type="ORF">BVC80_1689g31</name>
</gene>
<dbReference type="InParanoid" id="A0A200RAY3"/>
<dbReference type="Proteomes" id="UP000195402">
    <property type="component" value="Unassembled WGS sequence"/>
</dbReference>
<comment type="caution">
    <text evidence="2">The sequence shown here is derived from an EMBL/GenBank/DDBJ whole genome shotgun (WGS) entry which is preliminary data.</text>
</comment>
<feature type="transmembrane region" description="Helical" evidence="1">
    <location>
        <begin position="35"/>
        <end position="56"/>
    </location>
</feature>